<gene>
    <name evidence="1" type="ORF">B0H66DRAFT_558339</name>
</gene>
<name>A0AAE0I5D7_9PEZI</name>
<evidence type="ECO:0000313" key="1">
    <source>
        <dbReference type="EMBL" id="KAK3318878.1"/>
    </source>
</evidence>
<keyword evidence="2" id="KW-1185">Reference proteome</keyword>
<reference evidence="1" key="2">
    <citation type="submission" date="2023-06" db="EMBL/GenBank/DDBJ databases">
        <authorList>
            <consortium name="Lawrence Berkeley National Laboratory"/>
            <person name="Haridas S."/>
            <person name="Hensen N."/>
            <person name="Bonometti L."/>
            <person name="Westerberg I."/>
            <person name="Brannstrom I.O."/>
            <person name="Guillou S."/>
            <person name="Cros-Aarteil S."/>
            <person name="Calhoun S."/>
            <person name="Kuo A."/>
            <person name="Mondo S."/>
            <person name="Pangilinan J."/>
            <person name="Riley R."/>
            <person name="Labutti K."/>
            <person name="Andreopoulos B."/>
            <person name="Lipzen A."/>
            <person name="Chen C."/>
            <person name="Yanf M."/>
            <person name="Daum C."/>
            <person name="Ng V."/>
            <person name="Clum A."/>
            <person name="Steindorff A."/>
            <person name="Ohm R."/>
            <person name="Martin F."/>
            <person name="Silar P."/>
            <person name="Natvig D."/>
            <person name="Lalanne C."/>
            <person name="Gautier V."/>
            <person name="Ament-Velasquez S.L."/>
            <person name="Kruys A."/>
            <person name="Hutchinson M.I."/>
            <person name="Powell A.J."/>
            <person name="Barry K."/>
            <person name="Miller A.N."/>
            <person name="Grigoriev I.V."/>
            <person name="Debuchy R."/>
            <person name="Gladieux P."/>
            <person name="Thoren M.H."/>
            <person name="Johannesson H."/>
        </authorList>
    </citation>
    <scope>NUCLEOTIDE SEQUENCE</scope>
    <source>
        <strain evidence="1">CBS 118394</strain>
    </source>
</reference>
<comment type="caution">
    <text evidence="1">The sequence shown here is derived from an EMBL/GenBank/DDBJ whole genome shotgun (WGS) entry which is preliminary data.</text>
</comment>
<reference evidence="1" key="1">
    <citation type="journal article" date="2023" name="Mol. Phylogenet. Evol.">
        <title>Genome-scale phylogeny and comparative genomics of the fungal order Sordariales.</title>
        <authorList>
            <person name="Hensen N."/>
            <person name="Bonometti L."/>
            <person name="Westerberg I."/>
            <person name="Brannstrom I.O."/>
            <person name="Guillou S."/>
            <person name="Cros-Aarteil S."/>
            <person name="Calhoun S."/>
            <person name="Haridas S."/>
            <person name="Kuo A."/>
            <person name="Mondo S."/>
            <person name="Pangilinan J."/>
            <person name="Riley R."/>
            <person name="LaButti K."/>
            <person name="Andreopoulos B."/>
            <person name="Lipzen A."/>
            <person name="Chen C."/>
            <person name="Yan M."/>
            <person name="Daum C."/>
            <person name="Ng V."/>
            <person name="Clum A."/>
            <person name="Steindorff A."/>
            <person name="Ohm R.A."/>
            <person name="Martin F."/>
            <person name="Silar P."/>
            <person name="Natvig D.O."/>
            <person name="Lalanne C."/>
            <person name="Gautier V."/>
            <person name="Ament-Velasquez S.L."/>
            <person name="Kruys A."/>
            <person name="Hutchinson M.I."/>
            <person name="Powell A.J."/>
            <person name="Barry K."/>
            <person name="Miller A.N."/>
            <person name="Grigoriev I.V."/>
            <person name="Debuchy R."/>
            <person name="Gladieux P."/>
            <person name="Hiltunen Thoren M."/>
            <person name="Johannesson H."/>
        </authorList>
    </citation>
    <scope>NUCLEOTIDE SEQUENCE</scope>
    <source>
        <strain evidence="1">CBS 118394</strain>
    </source>
</reference>
<sequence>MKEPQLSNFPINTSPSFCPTKIFLIHEPNTDQLLAPIAAETSDITASPAAAEILATDTTNEDVHDLLPEPVLSRLEPAAADQHPFLKVASTSWYKRALKAILIHGSTEEEKEIAQLAGPLLSLGRWKFIFADATYSSHKIEMRPTGVGSRADVFVKDSLLFFWEPVAHGQRARYVLWKGTAGEEESRQREVVGVYALVAHHGHGHWHGESGKKRKGRRGVLVVDDSKVDKVVAVLTCVATVNRVESFR</sequence>
<accession>A0AAE0I5D7</accession>
<dbReference type="EMBL" id="JAUEDM010000004">
    <property type="protein sequence ID" value="KAK3318878.1"/>
    <property type="molecule type" value="Genomic_DNA"/>
</dbReference>
<dbReference type="Proteomes" id="UP001283341">
    <property type="component" value="Unassembled WGS sequence"/>
</dbReference>
<proteinExistence type="predicted"/>
<protein>
    <submittedName>
        <fullName evidence="1">Uncharacterized protein</fullName>
    </submittedName>
</protein>
<evidence type="ECO:0000313" key="2">
    <source>
        <dbReference type="Proteomes" id="UP001283341"/>
    </source>
</evidence>
<dbReference type="AlphaFoldDB" id="A0AAE0I5D7"/>
<organism evidence="1 2">
    <name type="scientific">Apodospora peruviana</name>
    <dbReference type="NCBI Taxonomy" id="516989"/>
    <lineage>
        <taxon>Eukaryota</taxon>
        <taxon>Fungi</taxon>
        <taxon>Dikarya</taxon>
        <taxon>Ascomycota</taxon>
        <taxon>Pezizomycotina</taxon>
        <taxon>Sordariomycetes</taxon>
        <taxon>Sordariomycetidae</taxon>
        <taxon>Sordariales</taxon>
        <taxon>Lasiosphaeriaceae</taxon>
        <taxon>Apodospora</taxon>
    </lineage>
</organism>